<dbReference type="EMBL" id="BART01006942">
    <property type="protein sequence ID" value="GAG71802.1"/>
    <property type="molecule type" value="Genomic_DNA"/>
</dbReference>
<dbReference type="GO" id="GO:0008930">
    <property type="term" value="F:methylthioadenosine nucleosidase activity"/>
    <property type="evidence" value="ECO:0007669"/>
    <property type="project" value="InterPro"/>
</dbReference>
<comment type="caution">
    <text evidence="7">The sequence shown here is derived from an EMBL/GenBank/DDBJ whole genome shotgun (WGS) entry which is preliminary data.</text>
</comment>
<dbReference type="GO" id="GO:0019509">
    <property type="term" value="P:L-methionine salvage from methylthioadenosine"/>
    <property type="evidence" value="ECO:0007669"/>
    <property type="project" value="UniProtKB-UniPathway"/>
</dbReference>
<dbReference type="Pfam" id="PF01048">
    <property type="entry name" value="PNP_UDP_1"/>
    <property type="match status" value="1"/>
</dbReference>
<protein>
    <recommendedName>
        <fullName evidence="2">adenosylhomocysteine nucleosidase</fullName>
        <ecNumber evidence="2">3.2.2.9</ecNumber>
    </recommendedName>
</protein>
<evidence type="ECO:0000256" key="5">
    <source>
        <dbReference type="ARBA" id="ARBA00023167"/>
    </source>
</evidence>
<evidence type="ECO:0000313" key="7">
    <source>
        <dbReference type="EMBL" id="GAG71802.1"/>
    </source>
</evidence>
<evidence type="ECO:0000256" key="1">
    <source>
        <dbReference type="ARBA" id="ARBA00004945"/>
    </source>
</evidence>
<dbReference type="NCBIfam" id="TIGR01704">
    <property type="entry name" value="MTA_SAH-Nsdase"/>
    <property type="match status" value="1"/>
</dbReference>
<evidence type="ECO:0000256" key="4">
    <source>
        <dbReference type="ARBA" id="ARBA00022801"/>
    </source>
</evidence>
<proteinExistence type="predicted"/>
<name>X1AR35_9ZZZZ</name>
<comment type="pathway">
    <text evidence="1">Amino-acid biosynthesis; L-methionine biosynthesis via salvage pathway; S-methyl-5-thio-alpha-D-ribose 1-phosphate from S-methyl-5'-thioadenosine (hydrolase route): step 1/2.</text>
</comment>
<evidence type="ECO:0000259" key="6">
    <source>
        <dbReference type="Pfam" id="PF01048"/>
    </source>
</evidence>
<dbReference type="EC" id="3.2.2.9" evidence="2"/>
<sequence>MVSIITKTIGNRVYYSGDLHGIETVIVFSKIGKVAAAITAMILLNQFEIDAVIFTGVAGSVVKDLNVGDIVIGDQLYQHDMNASPVFKQHEIPLTGITFFKSHSELFTQAKKAAEKFILQDINKYILQQYLQEFSIINPKVQAGKIATGDQFINDLKQMCIIKETMPDVLAVEMEGASVAQVCFEHNVPFIVIRTISDNIYNIKLNLICKNMFYCLLYIKNITTQKDGERSGAIFLSCYL</sequence>
<dbReference type="Gene3D" id="3.40.50.1580">
    <property type="entry name" value="Nucleoside phosphorylase domain"/>
    <property type="match status" value="1"/>
</dbReference>
<dbReference type="GO" id="GO:0009164">
    <property type="term" value="P:nucleoside catabolic process"/>
    <property type="evidence" value="ECO:0007669"/>
    <property type="project" value="InterPro"/>
</dbReference>
<gene>
    <name evidence="7" type="ORF">S01H4_15833</name>
</gene>
<evidence type="ECO:0000256" key="2">
    <source>
        <dbReference type="ARBA" id="ARBA00011974"/>
    </source>
</evidence>
<dbReference type="GO" id="GO:0008782">
    <property type="term" value="F:adenosylhomocysteine nucleosidase activity"/>
    <property type="evidence" value="ECO:0007669"/>
    <property type="project" value="UniProtKB-EC"/>
</dbReference>
<dbReference type="InterPro" id="IPR035994">
    <property type="entry name" value="Nucleoside_phosphorylase_sf"/>
</dbReference>
<dbReference type="GO" id="GO:0019284">
    <property type="term" value="P:L-methionine salvage from S-adenosylmethionine"/>
    <property type="evidence" value="ECO:0007669"/>
    <property type="project" value="TreeGrafter"/>
</dbReference>
<organism evidence="7">
    <name type="scientific">marine sediment metagenome</name>
    <dbReference type="NCBI Taxonomy" id="412755"/>
    <lineage>
        <taxon>unclassified sequences</taxon>
        <taxon>metagenomes</taxon>
        <taxon>ecological metagenomes</taxon>
    </lineage>
</organism>
<keyword evidence="3" id="KW-0028">Amino-acid biosynthesis</keyword>
<keyword evidence="5" id="KW-0486">Methionine biosynthesis</keyword>
<dbReference type="InterPro" id="IPR000845">
    <property type="entry name" value="Nucleoside_phosphorylase_d"/>
</dbReference>
<dbReference type="SUPFAM" id="SSF53167">
    <property type="entry name" value="Purine and uridine phosphorylases"/>
    <property type="match status" value="1"/>
</dbReference>
<accession>X1AR35</accession>
<feature type="domain" description="Nucleoside phosphorylase" evidence="6">
    <location>
        <begin position="10"/>
        <end position="200"/>
    </location>
</feature>
<dbReference type="PANTHER" id="PTHR46832">
    <property type="entry name" value="5'-METHYLTHIOADENOSINE/S-ADENOSYLHOMOCYSTEINE NUCLEOSIDASE"/>
    <property type="match status" value="1"/>
</dbReference>
<evidence type="ECO:0000256" key="3">
    <source>
        <dbReference type="ARBA" id="ARBA00022605"/>
    </source>
</evidence>
<dbReference type="InterPro" id="IPR010049">
    <property type="entry name" value="MTA_SAH_Nsdase"/>
</dbReference>
<dbReference type="PANTHER" id="PTHR46832:SF1">
    <property type="entry name" value="5'-METHYLTHIOADENOSINE_S-ADENOSYLHOMOCYSTEINE NUCLEOSIDASE"/>
    <property type="match status" value="1"/>
</dbReference>
<dbReference type="UniPathway" id="UPA00904">
    <property type="reaction ID" value="UER00871"/>
</dbReference>
<dbReference type="NCBIfam" id="NF004079">
    <property type="entry name" value="PRK05584.1"/>
    <property type="match status" value="1"/>
</dbReference>
<keyword evidence="4" id="KW-0378">Hydrolase</keyword>
<dbReference type="CDD" id="cd09008">
    <property type="entry name" value="MTAN"/>
    <property type="match status" value="1"/>
</dbReference>
<reference evidence="7" key="1">
    <citation type="journal article" date="2014" name="Front. Microbiol.">
        <title>High frequency of phylogenetically diverse reductive dehalogenase-homologous genes in deep subseafloor sedimentary metagenomes.</title>
        <authorList>
            <person name="Kawai M."/>
            <person name="Futagami T."/>
            <person name="Toyoda A."/>
            <person name="Takaki Y."/>
            <person name="Nishi S."/>
            <person name="Hori S."/>
            <person name="Arai W."/>
            <person name="Tsubouchi T."/>
            <person name="Morono Y."/>
            <person name="Uchiyama I."/>
            <person name="Ito T."/>
            <person name="Fujiyama A."/>
            <person name="Inagaki F."/>
            <person name="Takami H."/>
        </authorList>
    </citation>
    <scope>NUCLEOTIDE SEQUENCE</scope>
    <source>
        <strain evidence="7">Expedition CK06-06</strain>
    </source>
</reference>
<dbReference type="AlphaFoldDB" id="X1AR35"/>
<dbReference type="GO" id="GO:0005829">
    <property type="term" value="C:cytosol"/>
    <property type="evidence" value="ECO:0007669"/>
    <property type="project" value="TreeGrafter"/>
</dbReference>